<dbReference type="SUPFAM" id="SSF54001">
    <property type="entry name" value="Cysteine proteinases"/>
    <property type="match status" value="1"/>
</dbReference>
<dbReference type="InterPro" id="IPR044613">
    <property type="entry name" value="Nep1/2-like"/>
</dbReference>
<sequence>MTSSSKPEYVASLGDVIVQQYDINTLSRPYSWVNDAIIHIYGRMLEKNINNMDSGVSKKILFVAPCTVQFIRFFQIDEDVQECLQALNINDFDTVFFPITNGTSFTARGNHWSLLIFLPSLNSFLYCDSVLSHGNMPMACSLIKRIESLLLYKQTELIELNLPSQDNSYDCGVFIMAYMEYYAKHGNFDEIGNHVNQDKMNEFRKEITQQIKNLGVEKS</sequence>
<keyword evidence="4" id="KW-0788">Thiol protease</keyword>
<feature type="domain" description="Ubiquitin-like protease family profile" evidence="5">
    <location>
        <begin position="16"/>
        <end position="182"/>
    </location>
</feature>
<keyword evidence="2" id="KW-0645">Protease</keyword>
<dbReference type="Gene3D" id="3.40.395.10">
    <property type="entry name" value="Adenoviral Proteinase, Chain A"/>
    <property type="match status" value="1"/>
</dbReference>
<accession>A0ABR2GMS9</accession>
<dbReference type="PANTHER" id="PTHR46468">
    <property type="entry name" value="SENTRIN-SPECIFIC PROTEASE 8"/>
    <property type="match status" value="1"/>
</dbReference>
<dbReference type="EMBL" id="JAPFFF010000017">
    <property type="protein sequence ID" value="KAK8863939.1"/>
    <property type="molecule type" value="Genomic_DNA"/>
</dbReference>
<evidence type="ECO:0000313" key="7">
    <source>
        <dbReference type="EMBL" id="KAK8863939.1"/>
    </source>
</evidence>
<protein>
    <submittedName>
        <fullName evidence="6">SUMO1 sentrin specific peptidase 8</fullName>
    </submittedName>
</protein>
<evidence type="ECO:0000313" key="8">
    <source>
        <dbReference type="Proteomes" id="UP001470230"/>
    </source>
</evidence>
<dbReference type="Pfam" id="PF02902">
    <property type="entry name" value="Peptidase_C48"/>
    <property type="match status" value="1"/>
</dbReference>
<dbReference type="InterPro" id="IPR038765">
    <property type="entry name" value="Papain-like_cys_pep_sf"/>
</dbReference>
<name>A0ABR2GMS9_9EUKA</name>
<dbReference type="PANTHER" id="PTHR46468:SF1">
    <property type="entry name" value="SENTRIN-SPECIFIC PROTEASE 8"/>
    <property type="match status" value="1"/>
</dbReference>
<evidence type="ECO:0000256" key="3">
    <source>
        <dbReference type="ARBA" id="ARBA00022801"/>
    </source>
</evidence>
<evidence type="ECO:0000256" key="4">
    <source>
        <dbReference type="ARBA" id="ARBA00022807"/>
    </source>
</evidence>
<evidence type="ECO:0000313" key="6">
    <source>
        <dbReference type="EMBL" id="KAK8835209.1"/>
    </source>
</evidence>
<organism evidence="6 8">
    <name type="scientific">Tritrichomonas musculus</name>
    <dbReference type="NCBI Taxonomy" id="1915356"/>
    <lineage>
        <taxon>Eukaryota</taxon>
        <taxon>Metamonada</taxon>
        <taxon>Parabasalia</taxon>
        <taxon>Tritrichomonadida</taxon>
        <taxon>Tritrichomonadidae</taxon>
        <taxon>Tritrichomonas</taxon>
    </lineage>
</organism>
<dbReference type="Proteomes" id="UP001470230">
    <property type="component" value="Unassembled WGS sequence"/>
</dbReference>
<evidence type="ECO:0000256" key="1">
    <source>
        <dbReference type="ARBA" id="ARBA00005234"/>
    </source>
</evidence>
<keyword evidence="3" id="KW-0378">Hydrolase</keyword>
<dbReference type="PROSITE" id="PS50600">
    <property type="entry name" value="ULP_PROTEASE"/>
    <property type="match status" value="1"/>
</dbReference>
<reference evidence="6 8" key="1">
    <citation type="submission" date="2024-04" db="EMBL/GenBank/DDBJ databases">
        <title>Tritrichomonas musculus Genome.</title>
        <authorList>
            <person name="Alves-Ferreira E."/>
            <person name="Grigg M."/>
            <person name="Lorenzi H."/>
            <person name="Galac M."/>
        </authorList>
    </citation>
    <scope>NUCLEOTIDE SEQUENCE [LARGE SCALE GENOMIC DNA]</scope>
    <source>
        <strain evidence="6 8">EAF2021</strain>
    </source>
</reference>
<comment type="caution">
    <text evidence="6">The sequence shown here is derived from an EMBL/GenBank/DDBJ whole genome shotgun (WGS) entry which is preliminary data.</text>
</comment>
<evidence type="ECO:0000259" key="5">
    <source>
        <dbReference type="PROSITE" id="PS50600"/>
    </source>
</evidence>
<keyword evidence="8" id="KW-1185">Reference proteome</keyword>
<dbReference type="InterPro" id="IPR003653">
    <property type="entry name" value="Peptidase_C48_C"/>
</dbReference>
<comment type="similarity">
    <text evidence="1">Belongs to the peptidase C48 family.</text>
</comment>
<gene>
    <name evidence="7" type="ORF">M9Y10_011632</name>
    <name evidence="6" type="ORF">M9Y10_017268</name>
</gene>
<evidence type="ECO:0000256" key="2">
    <source>
        <dbReference type="ARBA" id="ARBA00022670"/>
    </source>
</evidence>
<dbReference type="EMBL" id="JAPFFF010000211">
    <property type="protein sequence ID" value="KAK8835209.1"/>
    <property type="molecule type" value="Genomic_DNA"/>
</dbReference>
<proteinExistence type="inferred from homology"/>